<gene>
    <name evidence="2" type="ORF">SAMN05216226_10613</name>
</gene>
<sequence length="405" mass="42215">MDATPVALVYLRHEGELFVRERGDCPTVPVGTRGETPAEMATHTLREHGLEPATVEQVRDGDPIETTAPVPGVAENEPQGPVQAYPFLYECDKRPTEGTPVPPTALLDNSVLWRGYDRIRPTVETIATDATHGSTALSVRALGVLRDEAAILADAGRGFAAIESVTADLVTARPTMTALANRVCRALDAPQHRTLDAVADAAHAAIGRALSADDEAAAAAATEVTDKRVATLSRSGTVRAALSVGEPSAVLVAESRPGGEGTAVADALADSVSTTLTSDAAFPNQLGEWGADLLLVGADAVLADGRVVNKVGTFGAAAGAAHHGVRVVVATARDKISASDSFDPEPRTGALAEATIAECHNPTFEAVAPDCYDALVTERGVLDREHVRELSGEVARLRSRLELDP</sequence>
<dbReference type="InterPro" id="IPR000649">
    <property type="entry name" value="IF-2B-related"/>
</dbReference>
<keyword evidence="2" id="KW-0396">Initiation factor</keyword>
<dbReference type="GO" id="GO:0003743">
    <property type="term" value="F:translation initiation factor activity"/>
    <property type="evidence" value="ECO:0007669"/>
    <property type="project" value="UniProtKB-KW"/>
</dbReference>
<dbReference type="PANTHER" id="PTHR43475">
    <property type="entry name" value="METHYLTHIORIBOSE-1-PHOSPHATE ISOMERASE"/>
    <property type="match status" value="1"/>
</dbReference>
<protein>
    <submittedName>
        <fullName evidence="2">Translation initiation factor 2B subunit, eIF-2B alpha/beta/delta family</fullName>
    </submittedName>
</protein>
<evidence type="ECO:0000313" key="3">
    <source>
        <dbReference type="Proteomes" id="UP000198856"/>
    </source>
</evidence>
<dbReference type="InterPro" id="IPR037171">
    <property type="entry name" value="NagB/RpiA_transferase-like"/>
</dbReference>
<evidence type="ECO:0000313" key="2">
    <source>
        <dbReference type="EMBL" id="SDJ61415.1"/>
    </source>
</evidence>
<keyword evidence="3" id="KW-1185">Reference proteome</keyword>
<dbReference type="PANTHER" id="PTHR43475:SF3">
    <property type="entry name" value="TRANSLATION INITIATION FACTOR EIF-2B SUBUNIT FAMILY PROTEIN (AFU_ORTHOLOGUE AFUA_2G14290)"/>
    <property type="match status" value="1"/>
</dbReference>
<keyword evidence="2" id="KW-0648">Protein biosynthesis</keyword>
<dbReference type="EMBL" id="FNFC01000006">
    <property type="protein sequence ID" value="SDJ61415.1"/>
    <property type="molecule type" value="Genomic_DNA"/>
</dbReference>
<dbReference type="AlphaFoldDB" id="A0A1G8V7V4"/>
<proteinExistence type="inferred from homology"/>
<dbReference type="GO" id="GO:0046523">
    <property type="term" value="F:S-methyl-5-thioribose-1-phosphate isomerase activity"/>
    <property type="evidence" value="ECO:0007669"/>
    <property type="project" value="TreeGrafter"/>
</dbReference>
<organism evidence="2 3">
    <name type="scientific">Halovenus aranensis</name>
    <dbReference type="NCBI Taxonomy" id="890420"/>
    <lineage>
        <taxon>Archaea</taxon>
        <taxon>Methanobacteriati</taxon>
        <taxon>Methanobacteriota</taxon>
        <taxon>Stenosarchaea group</taxon>
        <taxon>Halobacteria</taxon>
        <taxon>Halobacteriales</taxon>
        <taxon>Haloarculaceae</taxon>
        <taxon>Halovenus</taxon>
    </lineage>
</organism>
<dbReference type="InterPro" id="IPR042529">
    <property type="entry name" value="IF_2B-like_C"/>
</dbReference>
<accession>A0A1G8V7V4</accession>
<dbReference type="OrthoDB" id="27639at2157"/>
<name>A0A1G8V7V4_9EURY</name>
<dbReference type="RefSeq" id="WP_092701300.1">
    <property type="nucleotide sequence ID" value="NZ_FNFC01000006.1"/>
</dbReference>
<reference evidence="2 3" key="1">
    <citation type="submission" date="2016-10" db="EMBL/GenBank/DDBJ databases">
        <authorList>
            <person name="de Groot N.N."/>
        </authorList>
    </citation>
    <scope>NUCLEOTIDE SEQUENCE [LARGE SCALE GENOMIC DNA]</scope>
    <source>
        <strain evidence="2 3">IBRC-M10015</strain>
    </source>
</reference>
<dbReference type="GO" id="GO:0019509">
    <property type="term" value="P:L-methionine salvage from methylthioadenosine"/>
    <property type="evidence" value="ECO:0007669"/>
    <property type="project" value="TreeGrafter"/>
</dbReference>
<comment type="similarity">
    <text evidence="1">Belongs to the eIF-2B alpha/beta/delta subunits family.</text>
</comment>
<dbReference type="Proteomes" id="UP000198856">
    <property type="component" value="Unassembled WGS sequence"/>
</dbReference>
<dbReference type="STRING" id="890420.SAMN05216226_10613"/>
<dbReference type="SUPFAM" id="SSF100950">
    <property type="entry name" value="NagB/RpiA/CoA transferase-like"/>
    <property type="match status" value="1"/>
</dbReference>
<dbReference type="Pfam" id="PF01008">
    <property type="entry name" value="IF-2B"/>
    <property type="match status" value="1"/>
</dbReference>
<dbReference type="Gene3D" id="3.40.50.10470">
    <property type="entry name" value="Translation initiation factor eif-2b, domain 2"/>
    <property type="match status" value="1"/>
</dbReference>
<evidence type="ECO:0000256" key="1">
    <source>
        <dbReference type="RuleBase" id="RU003814"/>
    </source>
</evidence>